<dbReference type="STRING" id="1050202.GCA_000384035_03589"/>
<evidence type="ECO:0000313" key="4">
    <source>
        <dbReference type="Proteomes" id="UP000239352"/>
    </source>
</evidence>
<keyword evidence="4" id="KW-1185">Reference proteome</keyword>
<feature type="domain" description="FAD-binding PCMH-type" evidence="2">
    <location>
        <begin position="11"/>
        <end position="190"/>
    </location>
</feature>
<dbReference type="SUPFAM" id="SSF56176">
    <property type="entry name" value="FAD-binding/transporter-associated domain-like"/>
    <property type="match status" value="1"/>
</dbReference>
<dbReference type="InParanoid" id="A0A2T0GSK4"/>
<dbReference type="GO" id="GO:0016020">
    <property type="term" value="C:membrane"/>
    <property type="evidence" value="ECO:0007669"/>
    <property type="project" value="InterPro"/>
</dbReference>
<proteinExistence type="predicted"/>
<evidence type="ECO:0000259" key="2">
    <source>
        <dbReference type="PROSITE" id="PS51387"/>
    </source>
</evidence>
<dbReference type="Gene3D" id="3.30.43.10">
    <property type="entry name" value="Uridine Diphospho-n-acetylenolpyruvylglucosamine Reductase, domain 2"/>
    <property type="match status" value="1"/>
</dbReference>
<organism evidence="3 4">
    <name type="scientific">Actinopolyspora mortivallis</name>
    <dbReference type="NCBI Taxonomy" id="33906"/>
    <lineage>
        <taxon>Bacteria</taxon>
        <taxon>Bacillati</taxon>
        <taxon>Actinomycetota</taxon>
        <taxon>Actinomycetes</taxon>
        <taxon>Actinopolysporales</taxon>
        <taxon>Actinopolysporaceae</taxon>
        <taxon>Actinopolyspora</taxon>
    </lineage>
</organism>
<dbReference type="AlphaFoldDB" id="A0A2T0GSK4"/>
<evidence type="ECO:0000256" key="1">
    <source>
        <dbReference type="ARBA" id="ARBA00023002"/>
    </source>
</evidence>
<dbReference type="Gene3D" id="3.30.465.10">
    <property type="match status" value="1"/>
</dbReference>
<gene>
    <name evidence="3" type="ORF">CEP50_17265</name>
</gene>
<dbReference type="EMBL" id="PVSR01000042">
    <property type="protein sequence ID" value="PRW62084.1"/>
    <property type="molecule type" value="Genomic_DNA"/>
</dbReference>
<dbReference type="PANTHER" id="PTHR43762">
    <property type="entry name" value="L-GULONOLACTONE OXIDASE"/>
    <property type="match status" value="1"/>
</dbReference>
<dbReference type="NCBIfam" id="TIGR01679">
    <property type="entry name" value="bact_FAD_ox"/>
    <property type="match status" value="1"/>
</dbReference>
<sequence length="442" mass="48802">MTLDRWSNWAATATATGHHTTRPRTGADISHTVAEARRAGHSVKPLGTGHSFSDIAAPTAPGGRSSAVALDLTEWSGITDVDRTNLLVTVRGGTPLHRLNSALDELGLALPNLGDIDRQTVAGAVATGTHGTGAALGGLATAVRALDLVLADGSWLHCSPEQNPEVFNAARVGLGALGVLSTVTLRCVPAFALAAEESPEPLDEVLRNFDEHATNNDHFEFYWFPHTTRALVKRNNRLPESEPTRPLHPLRGWFEYSVLENGLFGTVCRIGRRFPRLVPELTGLCASFWSGRSYSDTSHRVFVTGRRVRFVETEYALPRELLPEVLAELRREVGRLRHPVMFPVEVRVAAGDDVWLSTAHGRDTAYVAVHQFTGMPYREWFDTFERIARAAGGRPHWGKMHSLSAPELDERYPRFSDFLRIRDRLDPERVFGNPHLERVLGG</sequence>
<dbReference type="RefSeq" id="WP_106114978.1">
    <property type="nucleotide sequence ID" value="NZ_PVSR01000042.1"/>
</dbReference>
<dbReference type="InterPro" id="IPR007173">
    <property type="entry name" value="ALO_C"/>
</dbReference>
<dbReference type="PANTHER" id="PTHR43762:SF1">
    <property type="entry name" value="D-ARABINONO-1,4-LACTONE OXIDASE"/>
    <property type="match status" value="1"/>
</dbReference>
<dbReference type="Pfam" id="PF01565">
    <property type="entry name" value="FAD_binding_4"/>
    <property type="match status" value="1"/>
</dbReference>
<dbReference type="Pfam" id="PF04030">
    <property type="entry name" value="ALO"/>
    <property type="match status" value="1"/>
</dbReference>
<dbReference type="Proteomes" id="UP000239352">
    <property type="component" value="Unassembled WGS sequence"/>
</dbReference>
<name>A0A2T0GSK4_ACTMO</name>
<dbReference type="GO" id="GO:0003885">
    <property type="term" value="F:D-arabinono-1,4-lactone oxidase activity"/>
    <property type="evidence" value="ECO:0007669"/>
    <property type="project" value="InterPro"/>
</dbReference>
<dbReference type="InterPro" id="IPR006094">
    <property type="entry name" value="Oxid_FAD_bind_N"/>
</dbReference>
<protein>
    <submittedName>
        <fullName evidence="3">FAD-linked oxidoreductase</fullName>
    </submittedName>
</protein>
<evidence type="ECO:0000313" key="3">
    <source>
        <dbReference type="EMBL" id="PRW62084.1"/>
    </source>
</evidence>
<dbReference type="InterPro" id="IPR010031">
    <property type="entry name" value="FAD_lactone_oxidase-like"/>
</dbReference>
<dbReference type="InterPro" id="IPR016169">
    <property type="entry name" value="FAD-bd_PCMH_sub2"/>
</dbReference>
<accession>A0A2T0GSK4</accession>
<dbReference type="PROSITE" id="PS51387">
    <property type="entry name" value="FAD_PCMH"/>
    <property type="match status" value="1"/>
</dbReference>
<dbReference type="FunCoup" id="A0A2T0GSK4">
    <property type="interactions" value="249"/>
</dbReference>
<dbReference type="GO" id="GO:0071949">
    <property type="term" value="F:FAD binding"/>
    <property type="evidence" value="ECO:0007669"/>
    <property type="project" value="InterPro"/>
</dbReference>
<comment type="caution">
    <text evidence="3">The sequence shown here is derived from an EMBL/GenBank/DDBJ whole genome shotgun (WGS) entry which is preliminary data.</text>
</comment>
<dbReference type="InterPro" id="IPR016167">
    <property type="entry name" value="FAD-bd_PCMH_sub1"/>
</dbReference>
<keyword evidence="1" id="KW-0560">Oxidoreductase</keyword>
<dbReference type="Gene3D" id="3.30.70.2520">
    <property type="match status" value="1"/>
</dbReference>
<dbReference type="InterPro" id="IPR036318">
    <property type="entry name" value="FAD-bd_PCMH-like_sf"/>
</dbReference>
<dbReference type="InterPro" id="IPR016171">
    <property type="entry name" value="Vanillyl_alc_oxidase_C-sub2"/>
</dbReference>
<dbReference type="PIRSF" id="PIRSF000136">
    <property type="entry name" value="LGO_GLO"/>
    <property type="match status" value="1"/>
</dbReference>
<dbReference type="InterPro" id="IPR016166">
    <property type="entry name" value="FAD-bd_PCMH"/>
</dbReference>
<reference evidence="3 4" key="1">
    <citation type="submission" date="2018-03" db="EMBL/GenBank/DDBJ databases">
        <title>Actinopolyspora mortivallis from Sahara, screening for active biomolecules.</title>
        <authorList>
            <person name="Selama O."/>
            <person name="Wellington E.M.H."/>
            <person name="Hacene H."/>
        </authorList>
    </citation>
    <scope>NUCLEOTIDE SEQUENCE [LARGE SCALE GENOMIC DNA]</scope>
    <source>
        <strain evidence="3 4">M5A</strain>
    </source>
</reference>
<dbReference type="GO" id="GO:0080049">
    <property type="term" value="F:L-gulono-1,4-lactone dehydrogenase activity"/>
    <property type="evidence" value="ECO:0007669"/>
    <property type="project" value="TreeGrafter"/>
</dbReference>
<dbReference type="Gene3D" id="1.10.45.10">
    <property type="entry name" value="Vanillyl-alcohol Oxidase, Chain A, domain 4"/>
    <property type="match status" value="1"/>
</dbReference>